<feature type="binding site" evidence="7">
    <location>
        <position position="429"/>
    </location>
    <ligand>
        <name>Fe cation</name>
        <dbReference type="ChEBI" id="CHEBI:24875"/>
    </ligand>
</feature>
<evidence type="ECO:0000256" key="2">
    <source>
        <dbReference type="ARBA" id="ARBA00004196"/>
    </source>
</evidence>
<feature type="binding site" evidence="7">
    <location>
        <position position="384"/>
    </location>
    <ligand>
        <name>Mg(2+)</name>
        <dbReference type="ChEBI" id="CHEBI:18420"/>
    </ligand>
</feature>
<keyword evidence="7" id="KW-0460">Magnesium</keyword>
<dbReference type="KEGG" id="trd:THERU_04890"/>
<comment type="cofactor">
    <cofactor evidence="7">
        <name>Fe cation</name>
        <dbReference type="ChEBI" id="CHEBI:24875"/>
    </cofactor>
</comment>
<dbReference type="PROSITE" id="PS00507">
    <property type="entry name" value="NI_HGENASE_L_1"/>
    <property type="match status" value="1"/>
</dbReference>
<dbReference type="Pfam" id="PF00374">
    <property type="entry name" value="NiFeSe_Hases"/>
    <property type="match status" value="2"/>
</dbReference>
<keyword evidence="9" id="KW-1185">Reference proteome</keyword>
<dbReference type="STRING" id="75906.THERU_04890"/>
<sequence length="432" mass="49143">MRIEKKVLLRVEGHAQLELEWRDGVIVDARVRALGSRGIEKVLEERPLMDAMVITPRVCGICGHAHLMASVKAVENLLGWVEIPEKAKIVREITLSLERIQNHIKWFYLFLMPDFIRLGENLPDLEPYRGLTWKRAIHVSSEVAKAIALFSGQWPHSSYAVPGGITSHPDNYQVNLALQIIGKVKDFFLEKMVGMKRDEYEKIEKLGLWERLKGDIGTFIELTLEHGLDNKGKSYNRMLTSDYVIPFPSEKKILPIEYSKIQVHSNSLYSETSIVRYKGLPYETGPLARMCLAENQIVKRLFRNYGSTFLSRVLARVLEIWKLLLEVEKHLNSLLSIIDEPSCVDLIDKVNKLSGESIGVVEASRGTLIHKVKAEKGRIVKYRIVTPSMWNIGPRCKKFLGVAEKAMLGIDNPIHAEMVLKSFDVCSVCTVR</sequence>
<feature type="binding site" evidence="7">
    <location>
        <position position="40"/>
    </location>
    <ligand>
        <name>Mg(2+)</name>
        <dbReference type="ChEBI" id="CHEBI:18420"/>
    </ligand>
</feature>
<comment type="similarity">
    <text evidence="3">Belongs to the [NiFe]/[NiFeSe] hydrogenase large subunit family.</text>
</comment>
<evidence type="ECO:0000256" key="5">
    <source>
        <dbReference type="ARBA" id="ARBA00022723"/>
    </source>
</evidence>
<evidence type="ECO:0000256" key="4">
    <source>
        <dbReference type="ARBA" id="ARBA00022596"/>
    </source>
</evidence>
<evidence type="ECO:0000256" key="6">
    <source>
        <dbReference type="ARBA" id="ARBA00023002"/>
    </source>
</evidence>
<dbReference type="AlphaFoldDB" id="W0DGE7"/>
<feature type="binding site" evidence="7">
    <location>
        <position position="59"/>
    </location>
    <ligand>
        <name>Ni(2+)</name>
        <dbReference type="ChEBI" id="CHEBI:49786"/>
    </ligand>
</feature>
<evidence type="ECO:0000256" key="3">
    <source>
        <dbReference type="ARBA" id="ARBA00009292"/>
    </source>
</evidence>
<dbReference type="SUPFAM" id="SSF56762">
    <property type="entry name" value="HydB/Nqo4-like"/>
    <property type="match status" value="1"/>
</dbReference>
<dbReference type="RefSeq" id="WP_025306143.1">
    <property type="nucleotide sequence ID" value="NZ_CP007028.1"/>
</dbReference>
<keyword evidence="7" id="KW-0408">Iron</keyword>
<dbReference type="eggNOG" id="COG0374">
    <property type="taxonomic scope" value="Bacteria"/>
</dbReference>
<dbReference type="Gene3D" id="1.10.645.10">
    <property type="entry name" value="Cytochrome-c3 Hydrogenase, chain B"/>
    <property type="match status" value="1"/>
</dbReference>
<feature type="binding site" evidence="7">
    <location>
        <position position="426"/>
    </location>
    <ligand>
        <name>Ni(2+)</name>
        <dbReference type="ChEBI" id="CHEBI:49786"/>
    </ligand>
</feature>
<dbReference type="InterPro" id="IPR001501">
    <property type="entry name" value="Ni-dep_hyd_lsu"/>
</dbReference>
<evidence type="ECO:0000256" key="1">
    <source>
        <dbReference type="ARBA" id="ARBA00001967"/>
    </source>
</evidence>
<protein>
    <submittedName>
        <fullName evidence="8">Hydrogenase expression protein HupD</fullName>
    </submittedName>
</protein>
<evidence type="ECO:0000313" key="8">
    <source>
        <dbReference type="EMBL" id="AHE96113.1"/>
    </source>
</evidence>
<comment type="subcellular location">
    <subcellularLocation>
        <location evidence="2">Cell envelope</location>
    </subcellularLocation>
</comment>
<gene>
    <name evidence="8" type="ORF">THERU_04890</name>
</gene>
<evidence type="ECO:0000256" key="7">
    <source>
        <dbReference type="PIRSR" id="PIRSR601501-1"/>
    </source>
</evidence>
<dbReference type="Proteomes" id="UP000018914">
    <property type="component" value="Chromosome"/>
</dbReference>
<keyword evidence="4 7" id="KW-0533">Nickel</keyword>
<dbReference type="PANTHER" id="PTHR42958">
    <property type="entry name" value="HYDROGENASE-2 LARGE CHAIN"/>
    <property type="match status" value="1"/>
</dbReference>
<evidence type="ECO:0000313" key="9">
    <source>
        <dbReference type="Proteomes" id="UP000018914"/>
    </source>
</evidence>
<dbReference type="EMBL" id="CP007028">
    <property type="protein sequence ID" value="AHE96113.1"/>
    <property type="molecule type" value="Genomic_DNA"/>
</dbReference>
<dbReference type="PANTHER" id="PTHR42958:SF4">
    <property type="entry name" value="HYDROGENASE EXPRESSION_FORMATION PROTEIN HUPK"/>
    <property type="match status" value="1"/>
</dbReference>
<keyword evidence="6" id="KW-0560">Oxidoreductase</keyword>
<reference evidence="8 9" key="1">
    <citation type="submission" date="2013-12" db="EMBL/GenBank/DDBJ databases">
        <authorList>
            <consortium name="DOE Joint Genome Institute"/>
            <person name="Eisen J."/>
            <person name="Huntemann M."/>
            <person name="Han J."/>
            <person name="Chen A."/>
            <person name="Kyrpides N."/>
            <person name="Mavromatis K."/>
            <person name="Markowitz V."/>
            <person name="Palaniappan K."/>
            <person name="Ivanova N."/>
            <person name="Schaumberg A."/>
            <person name="Pati A."/>
            <person name="Liolios K."/>
            <person name="Nordberg H.P."/>
            <person name="Cantor M.N."/>
            <person name="Hua S.X."/>
            <person name="Woyke T."/>
        </authorList>
    </citation>
    <scope>NUCLEOTIDE SEQUENCE [LARGE SCALE GENOMIC DNA]</scope>
    <source>
        <strain evidence="8 9">DSM 23557</strain>
    </source>
</reference>
<organism evidence="9">
    <name type="scientific">Thermocrinis ruber</name>
    <dbReference type="NCBI Taxonomy" id="75906"/>
    <lineage>
        <taxon>Bacteria</taxon>
        <taxon>Pseudomonadati</taxon>
        <taxon>Aquificota</taxon>
        <taxon>Aquificia</taxon>
        <taxon>Aquificales</taxon>
        <taxon>Aquificaceae</taxon>
        <taxon>Thermocrinis</taxon>
    </lineage>
</organism>
<dbReference type="InterPro" id="IPR029014">
    <property type="entry name" value="NiFe-Hase_large"/>
</dbReference>
<keyword evidence="5 7" id="KW-0479">Metal-binding</keyword>
<dbReference type="InterPro" id="IPR050867">
    <property type="entry name" value="NiFe/NiFeSe_hydrgnase_LSU"/>
</dbReference>
<dbReference type="OrthoDB" id="9761717at2"/>
<feature type="binding site" evidence="7">
    <location>
        <position position="62"/>
    </location>
    <ligand>
        <name>Mg(2+)</name>
        <dbReference type="ChEBI" id="CHEBI:18420"/>
    </ligand>
</feature>
<dbReference type="GO" id="GO:0030313">
    <property type="term" value="C:cell envelope"/>
    <property type="evidence" value="ECO:0007669"/>
    <property type="project" value="UniProtKB-SubCell"/>
</dbReference>
<dbReference type="GO" id="GO:0008901">
    <property type="term" value="F:ferredoxin hydrogenase activity"/>
    <property type="evidence" value="ECO:0007669"/>
    <property type="project" value="InterPro"/>
</dbReference>
<dbReference type="InterPro" id="IPR018194">
    <property type="entry name" value="Ni-dep_hyd_lsu_Ni_BS"/>
</dbReference>
<name>W0DGE7_9AQUI</name>
<proteinExistence type="inferred from homology"/>
<accession>W0DGE7</accession>
<dbReference type="GO" id="GO:0016151">
    <property type="term" value="F:nickel cation binding"/>
    <property type="evidence" value="ECO:0007669"/>
    <property type="project" value="InterPro"/>
</dbReference>
<dbReference type="HOGENOM" id="CLU_030087_1_1_0"/>
<comment type="cofactor">
    <cofactor evidence="1 7">
        <name>Ni(2+)</name>
        <dbReference type="ChEBI" id="CHEBI:49786"/>
    </cofactor>
</comment>
<dbReference type="PATRIC" id="fig|75906.3.peg.953"/>